<comment type="caution">
    <text evidence="2">The sequence shown here is derived from an EMBL/GenBank/DDBJ whole genome shotgun (WGS) entry which is preliminary data.</text>
</comment>
<gene>
    <name evidence="2" type="ORF">QP792_10205</name>
</gene>
<evidence type="ECO:0000313" key="2">
    <source>
        <dbReference type="EMBL" id="MDK8362552.1"/>
    </source>
</evidence>
<dbReference type="EMBL" id="JASPBL010000058">
    <property type="protein sequence ID" value="MDK8362552.1"/>
    <property type="molecule type" value="Genomic_DNA"/>
</dbReference>
<reference evidence="2" key="1">
    <citation type="submission" date="2023-05" db="EMBL/GenBank/DDBJ databases">
        <title>Genomic Catalog of Human Bladder Bacteria.</title>
        <authorList>
            <person name="Du J."/>
        </authorList>
    </citation>
    <scope>NUCLEOTIDE SEQUENCE</scope>
    <source>
        <strain evidence="2">UMB7974B</strain>
    </source>
</reference>
<organism evidence="2 3">
    <name type="scientific">Neisseria mucosa</name>
    <dbReference type="NCBI Taxonomy" id="488"/>
    <lineage>
        <taxon>Bacteria</taxon>
        <taxon>Pseudomonadati</taxon>
        <taxon>Pseudomonadota</taxon>
        <taxon>Betaproteobacteria</taxon>
        <taxon>Neisseriales</taxon>
        <taxon>Neisseriaceae</taxon>
        <taxon>Neisseria</taxon>
    </lineage>
</organism>
<dbReference type="AlphaFoldDB" id="A0AAW6Z9Y6"/>
<dbReference type="InterPro" id="IPR001683">
    <property type="entry name" value="PX_dom"/>
</dbReference>
<evidence type="ECO:0000259" key="1">
    <source>
        <dbReference type="PROSITE" id="PS50195"/>
    </source>
</evidence>
<dbReference type="PROSITE" id="PS50195">
    <property type="entry name" value="PX"/>
    <property type="match status" value="1"/>
</dbReference>
<dbReference type="GO" id="GO:0035091">
    <property type="term" value="F:phosphatidylinositol binding"/>
    <property type="evidence" value="ECO:0007669"/>
    <property type="project" value="InterPro"/>
</dbReference>
<protein>
    <recommendedName>
        <fullName evidence="1">PX domain-containing protein</fullName>
    </recommendedName>
</protein>
<evidence type="ECO:0000313" key="3">
    <source>
        <dbReference type="Proteomes" id="UP001240589"/>
    </source>
</evidence>
<name>A0AAW6Z9Y6_NEIMU</name>
<proteinExistence type="predicted"/>
<dbReference type="RefSeq" id="WP_285046790.1">
    <property type="nucleotide sequence ID" value="NZ_JASOLC010000056.1"/>
</dbReference>
<feature type="domain" description="PX" evidence="1">
    <location>
        <begin position="1"/>
        <end position="89"/>
    </location>
</feature>
<dbReference type="Proteomes" id="UP001240589">
    <property type="component" value="Unassembled WGS sequence"/>
</dbReference>
<sequence length="1090" mass="128914">MNRFINKTYHNSNLEDFFQVIGNTLPIRRAFRNWLSQQLLENDTKGIKKFIQNVFTNPSLEPFWKDELLVSVLLSDYSEEFFHFFEDDLLADDYLILKRILFLLQVACNDVGELHCNAKPKGEGWNVTIGFIYKHKDRFFKFFYKLVLPILYDWSQANNQGTTTRLSGLLALELLKRAELEKKFYLHNNIKEKVYEIIFLSCYEIQTELKAIFDMVIRNHLVEHNHPYNQFCSMILEKSYKSGRLIQLLPKVIISLCELFWFEKNYKKSPYGGCSFGVENYYGLHDFHSNYFPASAHQTPAWWLLNSKEFLATIDFIISFTNEAVTNYAHSNSNLDNVIETKITINGNNFSQFHSSALWMMYRGTGNPVTPYLLQSMHMALEKFLLGLAANFDKKIVENLLLRILYESKSSSLTSVVCSIVLAYPHKFENIALILFSSRDFFHADLSRWVAENRAKSLYSIGSGLNQIKNLLYNDERLKTCEDEYRKSNLENLCLRYQFEGIKDYSNEENTKFIQTIFDILDKHNSSFIDSEEDISKSILFARMDRRKLKPEFVRDKNEIHFSTKLTEEQKLLSEASQLINNDVYKYVGINLWSNLFRSDDYEGNKIYDENPLLALKEVKELIQDLKDNSSYEFALFNKTIPYKICAKLIFKHSDKLSEDDRKFCKDGIVKSIQRLTLDNYDYQISDGIEECTHALPKLIELFPEETDEFIGLFILVLFNQRSLGQYKRICDYAIESIHDLWKTSPYTANQILKAYIKYKPLLNQAILELRNSPNYNNFRDEKISVRYERFQELFDKISENKESEIILDTSQLETFGIKDLEIVLQLLPNDTDDDVHIAILNKITPKIADILLKDKDRNHSDQRLYWTRLKVFERISNILLSMENDRRIDELLQPFLIHLKLNEYTSDFIEIIILSEDKIQSNNNFWFIWKLLYRKIIEIFSSYNLNNRSEDSIIINYLLAWKWWGKKQTSWQSLNQENLWLYEDISNDLPNHPAVFYSITRVLYSVGSHFHEDGIDWLFNIVSVNPKLELRGLEFDTLFYLEKVLRQYIFINREKIKKDFKLKNKIIEILNFMVERASVHGYLLRENIL</sequence>
<accession>A0AAW6Z9Y6</accession>